<feature type="transmembrane region" description="Helical" evidence="5">
    <location>
        <begin position="12"/>
        <end position="41"/>
    </location>
</feature>
<feature type="transmembrane region" description="Helical" evidence="5">
    <location>
        <begin position="61"/>
        <end position="88"/>
    </location>
</feature>
<dbReference type="OrthoDB" id="9808930at2"/>
<dbReference type="EMBL" id="QTJV01000007">
    <property type="protein sequence ID" value="RFM33225.1"/>
    <property type="molecule type" value="Genomic_DNA"/>
</dbReference>
<dbReference type="AlphaFoldDB" id="A0A3E1NZA6"/>
<evidence type="ECO:0000313" key="7">
    <source>
        <dbReference type="Proteomes" id="UP000261174"/>
    </source>
</evidence>
<evidence type="ECO:0000256" key="1">
    <source>
        <dbReference type="ARBA" id="ARBA00004141"/>
    </source>
</evidence>
<dbReference type="InterPro" id="IPR019109">
    <property type="entry name" value="MamF_MmsF"/>
</dbReference>
<evidence type="ECO:0000256" key="5">
    <source>
        <dbReference type="SAM" id="Phobius"/>
    </source>
</evidence>
<dbReference type="RefSeq" id="WP_116855076.1">
    <property type="nucleotide sequence ID" value="NZ_QTJV01000007.1"/>
</dbReference>
<evidence type="ECO:0000256" key="4">
    <source>
        <dbReference type="ARBA" id="ARBA00023136"/>
    </source>
</evidence>
<keyword evidence="3 5" id="KW-1133">Transmembrane helix</keyword>
<evidence type="ECO:0000256" key="3">
    <source>
        <dbReference type="ARBA" id="ARBA00022989"/>
    </source>
</evidence>
<dbReference type="Pfam" id="PF09685">
    <property type="entry name" value="MamF_MmsF"/>
    <property type="match status" value="1"/>
</dbReference>
<proteinExistence type="predicted"/>
<comment type="caution">
    <text evidence="6">The sequence shown here is derived from an EMBL/GenBank/DDBJ whole genome shotgun (WGS) entry which is preliminary data.</text>
</comment>
<evidence type="ECO:0000313" key="6">
    <source>
        <dbReference type="EMBL" id="RFM33225.1"/>
    </source>
</evidence>
<organism evidence="6 7">
    <name type="scientific">Chitinophaga silvisoli</name>
    <dbReference type="NCBI Taxonomy" id="2291814"/>
    <lineage>
        <taxon>Bacteria</taxon>
        <taxon>Pseudomonadati</taxon>
        <taxon>Bacteroidota</taxon>
        <taxon>Chitinophagia</taxon>
        <taxon>Chitinophagales</taxon>
        <taxon>Chitinophagaceae</taxon>
        <taxon>Chitinophaga</taxon>
    </lineage>
</organism>
<comment type="subcellular location">
    <subcellularLocation>
        <location evidence="1">Membrane</location>
        <topology evidence="1">Multi-pass membrane protein</topology>
    </subcellularLocation>
</comment>
<sequence>MNQKDERNWAVFISLAGIIGMTIGFLSPIGNMVAVLALWLFKRDESSLLDTEGKEALNFQITMSILVVIVNIIFFFLSAIWTFSTFLFSSYYYTPGFHFRIFRGRNNIVWIINLIFSIIAAIKANNGEVYRYPFSWRIVK</sequence>
<protein>
    <submittedName>
        <fullName evidence="6">DUF4870 domain-containing protein</fullName>
    </submittedName>
</protein>
<accession>A0A3E1NZA6</accession>
<keyword evidence="4 5" id="KW-0472">Membrane</keyword>
<gene>
    <name evidence="6" type="ORF">DXN04_19540</name>
</gene>
<keyword evidence="2 5" id="KW-0812">Transmembrane</keyword>
<name>A0A3E1NZA6_9BACT</name>
<feature type="transmembrane region" description="Helical" evidence="5">
    <location>
        <begin position="108"/>
        <end position="125"/>
    </location>
</feature>
<reference evidence="6 7" key="1">
    <citation type="submission" date="2018-08" db="EMBL/GenBank/DDBJ databases">
        <title>Chitinophaga sp. K20C18050901, a novel bacterium isolated from forest soil.</title>
        <authorList>
            <person name="Wang C."/>
        </authorList>
    </citation>
    <scope>NUCLEOTIDE SEQUENCE [LARGE SCALE GENOMIC DNA]</scope>
    <source>
        <strain evidence="6 7">K20C18050901</strain>
    </source>
</reference>
<dbReference type="Proteomes" id="UP000261174">
    <property type="component" value="Unassembled WGS sequence"/>
</dbReference>
<keyword evidence="7" id="KW-1185">Reference proteome</keyword>
<evidence type="ECO:0000256" key="2">
    <source>
        <dbReference type="ARBA" id="ARBA00022692"/>
    </source>
</evidence>